<dbReference type="RefSeq" id="WP_106240811.1">
    <property type="nucleotide sequence ID" value="NZ_PVZC01000001.1"/>
</dbReference>
<evidence type="ECO:0000313" key="3">
    <source>
        <dbReference type="Proteomes" id="UP000237846"/>
    </source>
</evidence>
<dbReference type="InterPro" id="IPR029058">
    <property type="entry name" value="AB_hydrolase_fold"/>
</dbReference>
<dbReference type="InterPro" id="IPR000073">
    <property type="entry name" value="AB_hydrolase_1"/>
</dbReference>
<dbReference type="EMBL" id="PVZC01000001">
    <property type="protein sequence ID" value="PRY02721.1"/>
    <property type="molecule type" value="Genomic_DNA"/>
</dbReference>
<sequence length="274" mass="30166">MTWQLPERFDSPHGAVRWTSRGRGRPLVFLHGTPFSSYVWREVAAALAESHTVYLWDMPGYGRSEMADGQDVSLPAQQRVFTALLDHWGLREPDVAAHDFGGAVALRAAVLDKVRYRRLALLNPVALRPWGSDFFRLVREHAGVFGALPAALHEALVRGYLASATHGSMRPEVADALVAPWLGPAGQAAFGRQIAQADERFTAEVEDGYGRIDVPALVLWGREDRWLPASHAGRLAERLPRARVRLLDGAGHLVQEDAPARLTAALSTFLDAED</sequence>
<dbReference type="Gene3D" id="3.40.50.1820">
    <property type="entry name" value="alpha/beta hydrolase"/>
    <property type="match status" value="1"/>
</dbReference>
<dbReference type="Proteomes" id="UP000237846">
    <property type="component" value="Unassembled WGS sequence"/>
</dbReference>
<gene>
    <name evidence="2" type="ORF">CLV72_1011324</name>
</gene>
<dbReference type="InterPro" id="IPR050266">
    <property type="entry name" value="AB_hydrolase_sf"/>
</dbReference>
<dbReference type="OrthoDB" id="334507at2"/>
<dbReference type="GO" id="GO:0016020">
    <property type="term" value="C:membrane"/>
    <property type="evidence" value="ECO:0007669"/>
    <property type="project" value="TreeGrafter"/>
</dbReference>
<dbReference type="Pfam" id="PF00561">
    <property type="entry name" value="Abhydrolase_1"/>
    <property type="match status" value="1"/>
</dbReference>
<dbReference type="PRINTS" id="PR00412">
    <property type="entry name" value="EPOXHYDRLASE"/>
</dbReference>
<feature type="domain" description="AB hydrolase-1" evidence="1">
    <location>
        <begin position="26"/>
        <end position="259"/>
    </location>
</feature>
<protein>
    <submittedName>
        <fullName evidence="2">Pimeloyl-ACP methyl ester carboxylesterase</fullName>
    </submittedName>
</protein>
<proteinExistence type="predicted"/>
<dbReference type="AlphaFoldDB" id="A0A2T0QFV1"/>
<comment type="caution">
    <text evidence="2">The sequence shown here is derived from an EMBL/GenBank/DDBJ whole genome shotgun (WGS) entry which is preliminary data.</text>
</comment>
<dbReference type="SUPFAM" id="SSF53474">
    <property type="entry name" value="alpha/beta-Hydrolases"/>
    <property type="match status" value="1"/>
</dbReference>
<evidence type="ECO:0000259" key="1">
    <source>
        <dbReference type="Pfam" id="PF00561"/>
    </source>
</evidence>
<dbReference type="InterPro" id="IPR000639">
    <property type="entry name" value="Epox_hydrolase-like"/>
</dbReference>
<dbReference type="GO" id="GO:0003824">
    <property type="term" value="F:catalytic activity"/>
    <property type="evidence" value="ECO:0007669"/>
    <property type="project" value="InterPro"/>
</dbReference>
<organism evidence="2 3">
    <name type="scientific">Allonocardiopsis opalescens</name>
    <dbReference type="NCBI Taxonomy" id="1144618"/>
    <lineage>
        <taxon>Bacteria</taxon>
        <taxon>Bacillati</taxon>
        <taxon>Actinomycetota</taxon>
        <taxon>Actinomycetes</taxon>
        <taxon>Streptosporangiales</taxon>
        <taxon>Allonocardiopsis</taxon>
    </lineage>
</organism>
<name>A0A2T0QFV1_9ACTN</name>
<dbReference type="PANTHER" id="PTHR43798:SF33">
    <property type="entry name" value="HYDROLASE, PUTATIVE (AFU_ORTHOLOGUE AFUA_2G14860)-RELATED"/>
    <property type="match status" value="1"/>
</dbReference>
<dbReference type="PANTHER" id="PTHR43798">
    <property type="entry name" value="MONOACYLGLYCEROL LIPASE"/>
    <property type="match status" value="1"/>
</dbReference>
<evidence type="ECO:0000313" key="2">
    <source>
        <dbReference type="EMBL" id="PRY02721.1"/>
    </source>
</evidence>
<accession>A0A2T0QFV1</accession>
<keyword evidence="3" id="KW-1185">Reference proteome</keyword>
<dbReference type="PRINTS" id="PR00111">
    <property type="entry name" value="ABHYDROLASE"/>
</dbReference>
<reference evidence="2 3" key="1">
    <citation type="submission" date="2018-03" db="EMBL/GenBank/DDBJ databases">
        <title>Genomic Encyclopedia of Archaeal and Bacterial Type Strains, Phase II (KMG-II): from individual species to whole genera.</title>
        <authorList>
            <person name="Goeker M."/>
        </authorList>
    </citation>
    <scope>NUCLEOTIDE SEQUENCE [LARGE SCALE GENOMIC DNA]</scope>
    <source>
        <strain evidence="2 3">DSM 45601</strain>
    </source>
</reference>